<keyword evidence="3" id="KW-1185">Reference proteome</keyword>
<dbReference type="Proteomes" id="UP000265768">
    <property type="component" value="Unassembled WGS sequence"/>
</dbReference>
<dbReference type="GO" id="GO:0016740">
    <property type="term" value="F:transferase activity"/>
    <property type="evidence" value="ECO:0007669"/>
    <property type="project" value="UniProtKB-KW"/>
</dbReference>
<dbReference type="SUPFAM" id="SSF53448">
    <property type="entry name" value="Nucleotide-diphospho-sugar transferases"/>
    <property type="match status" value="1"/>
</dbReference>
<name>A0A3A4B1J6_9ACTN</name>
<organism evidence="2 3">
    <name type="scientific">Bailinhaonella thermotolerans</name>
    <dbReference type="NCBI Taxonomy" id="1070861"/>
    <lineage>
        <taxon>Bacteria</taxon>
        <taxon>Bacillati</taxon>
        <taxon>Actinomycetota</taxon>
        <taxon>Actinomycetes</taxon>
        <taxon>Streptosporangiales</taxon>
        <taxon>Streptosporangiaceae</taxon>
        <taxon>Bailinhaonella</taxon>
    </lineage>
</organism>
<feature type="domain" description="Glycosyltransferase 2-like" evidence="1">
    <location>
        <begin position="2"/>
        <end position="126"/>
    </location>
</feature>
<protein>
    <submittedName>
        <fullName evidence="2">Glycosyltransferase</fullName>
    </submittedName>
</protein>
<evidence type="ECO:0000259" key="1">
    <source>
        <dbReference type="Pfam" id="PF00535"/>
    </source>
</evidence>
<dbReference type="OrthoDB" id="9787979at2"/>
<accession>A0A3A4B1J6</accession>
<dbReference type="AlphaFoldDB" id="A0A3A4B1J6"/>
<evidence type="ECO:0000313" key="2">
    <source>
        <dbReference type="EMBL" id="RJL34689.1"/>
    </source>
</evidence>
<reference evidence="2 3" key="1">
    <citation type="submission" date="2018-09" db="EMBL/GenBank/DDBJ databases">
        <title>YIM 75507 draft genome.</title>
        <authorList>
            <person name="Tang S."/>
            <person name="Feng Y."/>
        </authorList>
    </citation>
    <scope>NUCLEOTIDE SEQUENCE [LARGE SCALE GENOMIC DNA]</scope>
    <source>
        <strain evidence="2 3">YIM 75507</strain>
    </source>
</reference>
<dbReference type="InterPro" id="IPR029044">
    <property type="entry name" value="Nucleotide-diphossugar_trans"/>
</dbReference>
<dbReference type="EMBL" id="QZEY01000002">
    <property type="protein sequence ID" value="RJL34689.1"/>
    <property type="molecule type" value="Genomic_DNA"/>
</dbReference>
<proteinExistence type="predicted"/>
<sequence length="249" mass="27776">MTLSGLAAQSLPDFRVVIADQSDTPVAADPLVATAIRLVEHSGRPVSLERNLPRRGLAQQRAFLLSRAERKRALFLDDDVWLEPSALGVLTDALATLDCGFVGFAVQGLSYLGDRRPHEQIYEEWTGEVRPERVRRGTPAWDRHRLHNAANLTHLAERVGDGRAWQPYKIAWIGGCVFYDREKLAECGGFDFWTEVPPVHSGEDVVAELRVMERYGAAGLLPSRAYHLELPTTVPVRDAECYDYVIEGG</sequence>
<gene>
    <name evidence="2" type="ORF">D5H75_08755</name>
</gene>
<comment type="caution">
    <text evidence="2">The sequence shown here is derived from an EMBL/GenBank/DDBJ whole genome shotgun (WGS) entry which is preliminary data.</text>
</comment>
<dbReference type="Gene3D" id="3.90.550.10">
    <property type="entry name" value="Spore Coat Polysaccharide Biosynthesis Protein SpsA, Chain A"/>
    <property type="match status" value="1"/>
</dbReference>
<keyword evidence="2" id="KW-0808">Transferase</keyword>
<evidence type="ECO:0000313" key="3">
    <source>
        <dbReference type="Proteomes" id="UP000265768"/>
    </source>
</evidence>
<dbReference type="InterPro" id="IPR001173">
    <property type="entry name" value="Glyco_trans_2-like"/>
</dbReference>
<dbReference type="CDD" id="cd00761">
    <property type="entry name" value="Glyco_tranf_GTA_type"/>
    <property type="match status" value="1"/>
</dbReference>
<dbReference type="Pfam" id="PF00535">
    <property type="entry name" value="Glycos_transf_2"/>
    <property type="match status" value="1"/>
</dbReference>